<dbReference type="InterPro" id="IPR039539">
    <property type="entry name" value="Ras_GTPase_bind_prot"/>
</dbReference>
<organism evidence="6 7">
    <name type="scientific">Ananas comosus</name>
    <name type="common">Pineapple</name>
    <name type="synonym">Ananas ananas</name>
    <dbReference type="NCBI Taxonomy" id="4615"/>
    <lineage>
        <taxon>Eukaryota</taxon>
        <taxon>Viridiplantae</taxon>
        <taxon>Streptophyta</taxon>
        <taxon>Embryophyta</taxon>
        <taxon>Tracheophyta</taxon>
        <taxon>Spermatophyta</taxon>
        <taxon>Magnoliopsida</taxon>
        <taxon>Liliopsida</taxon>
        <taxon>Poales</taxon>
        <taxon>Bromeliaceae</taxon>
        <taxon>Bromelioideae</taxon>
        <taxon>Ananas</taxon>
    </lineage>
</organism>
<dbReference type="GeneID" id="109711090"/>
<dbReference type="FunFam" id="3.30.70.330:FF:000589">
    <property type="entry name" value="RNA-binding protein-like"/>
    <property type="match status" value="1"/>
</dbReference>
<feature type="domain" description="NTF2" evidence="5">
    <location>
        <begin position="33"/>
        <end position="149"/>
    </location>
</feature>
<keyword evidence="6" id="KW-1185">Reference proteome</keyword>
<dbReference type="GO" id="GO:1990904">
    <property type="term" value="C:ribonucleoprotein complex"/>
    <property type="evidence" value="ECO:0007669"/>
    <property type="project" value="TreeGrafter"/>
</dbReference>
<evidence type="ECO:0000259" key="4">
    <source>
        <dbReference type="PROSITE" id="PS50102"/>
    </source>
</evidence>
<keyword evidence="1 2" id="KW-0694">RNA-binding</keyword>
<evidence type="ECO:0000313" key="7">
    <source>
        <dbReference type="RefSeq" id="XP_020089579.1"/>
    </source>
</evidence>
<dbReference type="SMART" id="SM00360">
    <property type="entry name" value="RRM"/>
    <property type="match status" value="1"/>
</dbReference>
<evidence type="ECO:0000313" key="6">
    <source>
        <dbReference type="Proteomes" id="UP000515123"/>
    </source>
</evidence>
<dbReference type="RefSeq" id="XP_020089579.1">
    <property type="nucleotide sequence ID" value="XM_020233990.1"/>
</dbReference>
<evidence type="ECO:0000259" key="5">
    <source>
        <dbReference type="PROSITE" id="PS50177"/>
    </source>
</evidence>
<dbReference type="PROSITE" id="PS50102">
    <property type="entry name" value="RRM"/>
    <property type="match status" value="1"/>
</dbReference>
<dbReference type="PANTHER" id="PTHR10693:SF20">
    <property type="entry name" value="AT27578P"/>
    <property type="match status" value="1"/>
</dbReference>
<reference evidence="7" key="2">
    <citation type="submission" date="2025-08" db="UniProtKB">
        <authorList>
            <consortium name="RefSeq"/>
        </authorList>
    </citation>
    <scope>IDENTIFICATION</scope>
    <source>
        <tissue evidence="7">Leaf</tissue>
    </source>
</reference>
<gene>
    <name evidence="7" type="primary">LOC109711090</name>
</gene>
<dbReference type="CDD" id="cd00590">
    <property type="entry name" value="RRM_SF"/>
    <property type="match status" value="1"/>
</dbReference>
<proteinExistence type="predicted"/>
<evidence type="ECO:0000256" key="3">
    <source>
        <dbReference type="SAM" id="MobiDB-lite"/>
    </source>
</evidence>
<feature type="region of interest" description="Disordered" evidence="3">
    <location>
        <begin position="157"/>
        <end position="178"/>
    </location>
</feature>
<dbReference type="SUPFAM" id="SSF54928">
    <property type="entry name" value="RNA-binding domain, RBD"/>
    <property type="match status" value="1"/>
</dbReference>
<dbReference type="Pfam" id="PF00076">
    <property type="entry name" value="RRM_1"/>
    <property type="match status" value="1"/>
</dbReference>
<feature type="compositionally biased region" description="Low complexity" evidence="3">
    <location>
        <begin position="396"/>
        <end position="406"/>
    </location>
</feature>
<dbReference type="Gramene" id="Aco004573.1.mrna1">
    <property type="protein sequence ID" value="Aco004573.1.mrna1"/>
    <property type="gene ID" value="Aco004573.1.path1"/>
</dbReference>
<dbReference type="PROSITE" id="PS50177">
    <property type="entry name" value="NTF2_DOMAIN"/>
    <property type="match status" value="1"/>
</dbReference>
<evidence type="ECO:0000256" key="1">
    <source>
        <dbReference type="ARBA" id="ARBA00022884"/>
    </source>
</evidence>
<dbReference type="SUPFAM" id="SSF54427">
    <property type="entry name" value="NTF2-like"/>
    <property type="match status" value="1"/>
</dbReference>
<dbReference type="InterPro" id="IPR012677">
    <property type="entry name" value="Nucleotide-bd_a/b_plait_sf"/>
</dbReference>
<dbReference type="Gene3D" id="3.10.450.50">
    <property type="match status" value="1"/>
</dbReference>
<name>A0A6P5F156_ANACO</name>
<feature type="compositionally biased region" description="Polar residues" evidence="3">
    <location>
        <begin position="465"/>
        <end position="476"/>
    </location>
</feature>
<dbReference type="InterPro" id="IPR002075">
    <property type="entry name" value="NTF2_dom"/>
</dbReference>
<feature type="region of interest" description="Disordered" evidence="3">
    <location>
        <begin position="390"/>
        <end position="491"/>
    </location>
</feature>
<reference evidence="6" key="1">
    <citation type="journal article" date="2015" name="Nat. Genet.">
        <title>The pineapple genome and the evolution of CAM photosynthesis.</title>
        <authorList>
            <person name="Ming R."/>
            <person name="VanBuren R."/>
            <person name="Wai C.M."/>
            <person name="Tang H."/>
            <person name="Schatz M.C."/>
            <person name="Bowers J.E."/>
            <person name="Lyons E."/>
            <person name="Wang M.L."/>
            <person name="Chen J."/>
            <person name="Biggers E."/>
            <person name="Zhang J."/>
            <person name="Huang L."/>
            <person name="Zhang L."/>
            <person name="Miao W."/>
            <person name="Zhang J."/>
            <person name="Ye Z."/>
            <person name="Miao C."/>
            <person name="Lin Z."/>
            <person name="Wang H."/>
            <person name="Zhou H."/>
            <person name="Yim W.C."/>
            <person name="Priest H.D."/>
            <person name="Zheng C."/>
            <person name="Woodhouse M."/>
            <person name="Edger P.P."/>
            <person name="Guyot R."/>
            <person name="Guo H.B."/>
            <person name="Guo H."/>
            <person name="Zheng G."/>
            <person name="Singh R."/>
            <person name="Sharma A."/>
            <person name="Min X."/>
            <person name="Zheng Y."/>
            <person name="Lee H."/>
            <person name="Gurtowski J."/>
            <person name="Sedlazeck F.J."/>
            <person name="Harkess A."/>
            <person name="McKain M.R."/>
            <person name="Liao Z."/>
            <person name="Fang J."/>
            <person name="Liu J."/>
            <person name="Zhang X."/>
            <person name="Zhang Q."/>
            <person name="Hu W."/>
            <person name="Qin Y."/>
            <person name="Wang K."/>
            <person name="Chen L.Y."/>
            <person name="Shirley N."/>
            <person name="Lin Y.R."/>
            <person name="Liu L.Y."/>
            <person name="Hernandez A.G."/>
            <person name="Wright C.L."/>
            <person name="Bulone V."/>
            <person name="Tuskan G.A."/>
            <person name="Heath K."/>
            <person name="Zee F."/>
            <person name="Moore P.H."/>
            <person name="Sunkar R."/>
            <person name="Leebens-Mack J.H."/>
            <person name="Mockler T."/>
            <person name="Bennetzen J.L."/>
            <person name="Freeling M."/>
            <person name="Sankoff D."/>
            <person name="Paterson A.H."/>
            <person name="Zhu X."/>
            <person name="Yang X."/>
            <person name="Smith J.A."/>
            <person name="Cushman J.C."/>
            <person name="Paull R.E."/>
            <person name="Yu Q."/>
        </authorList>
    </citation>
    <scope>NUCLEOTIDE SEQUENCE [LARGE SCALE GENOMIC DNA]</scope>
    <source>
        <strain evidence="6">cv. F153</strain>
    </source>
</reference>
<accession>A0A6P5F156</accession>
<dbReference type="FunFam" id="3.10.450.50:FF:000003">
    <property type="entry name" value="Nuclear transport factor 2 family protein"/>
    <property type="match status" value="1"/>
</dbReference>
<dbReference type="InterPro" id="IPR018222">
    <property type="entry name" value="Nuclear_transport_factor_2_euk"/>
</dbReference>
<dbReference type="GO" id="GO:0005829">
    <property type="term" value="C:cytosol"/>
    <property type="evidence" value="ECO:0007669"/>
    <property type="project" value="TreeGrafter"/>
</dbReference>
<dbReference type="Pfam" id="PF02136">
    <property type="entry name" value="NTF2"/>
    <property type="match status" value="1"/>
</dbReference>
<feature type="compositionally biased region" description="Gly residues" evidence="3">
    <location>
        <begin position="407"/>
        <end position="430"/>
    </location>
</feature>
<protein>
    <submittedName>
        <fullName evidence="7">G3BP-like protein</fullName>
    </submittedName>
</protein>
<feature type="domain" description="RRM" evidence="4">
    <location>
        <begin position="316"/>
        <end position="393"/>
    </location>
</feature>
<dbReference type="AlphaFoldDB" id="A0A6P5F156"/>
<evidence type="ECO:0000256" key="2">
    <source>
        <dbReference type="PROSITE-ProRule" id="PRU00176"/>
    </source>
</evidence>
<dbReference type="Gene3D" id="3.30.70.330">
    <property type="match status" value="1"/>
</dbReference>
<dbReference type="InterPro" id="IPR035979">
    <property type="entry name" value="RBD_domain_sf"/>
</dbReference>
<feature type="region of interest" description="Disordered" evidence="3">
    <location>
        <begin position="1"/>
        <end position="30"/>
    </location>
</feature>
<dbReference type="InterPro" id="IPR032710">
    <property type="entry name" value="NTF2-like_dom_sf"/>
</dbReference>
<dbReference type="GO" id="GO:0003729">
    <property type="term" value="F:mRNA binding"/>
    <property type="evidence" value="ECO:0007669"/>
    <property type="project" value="TreeGrafter"/>
</dbReference>
<dbReference type="CDD" id="cd00780">
    <property type="entry name" value="NTF2"/>
    <property type="match status" value="1"/>
</dbReference>
<dbReference type="Proteomes" id="UP000515123">
    <property type="component" value="Linkage group 5"/>
</dbReference>
<dbReference type="PANTHER" id="PTHR10693">
    <property type="entry name" value="RAS GTPASE-ACTIVATING PROTEIN-BINDING PROTEIN"/>
    <property type="match status" value="1"/>
</dbReference>
<dbReference type="InterPro" id="IPR000504">
    <property type="entry name" value="RRM_dom"/>
</dbReference>
<dbReference type="OrthoDB" id="339151at2759"/>
<sequence length="491" mass="52378">MATEQAAAPAPRPTPPPHSAAAGTDPPPSPQVVGHAFVHQYYHILHQSPELVYRFYQEDSRLDRPGADGTVSSVSTLDAINEKIVAMEYHGVKAEIISIDAQESHNKGVLVLVTGYLTGKDSLRRHFTQSFFLATQDKGYYVLNDIFRYIKEANEQQETHGSENGVSDAPPLAHEQQVNGKSVINTVEDETNEVEVYNPPQNGEGLVVEEEVPDDEVINEAPVSMQAVTADSSSAIAASTAAHEEAPKKSYASIVKVMKENPAPISTPVPTSTRPAPLNAEKVASAPTPASAKDNSSVSLNAAETYNTQETEDDGYSIYIKNLPLNATPAQLEEQFKTFGPIKPGGIQVRSHKQQGFCYGFVEFEVAIAVQSAIEASPVMIGGRQAYVEEKRPTASRVSSRGRFTSRGGGFRNEGGRGRGPYGGGRGYGRGDYNSRSDFGNRGAGRGGSSNRAGGDSGHQRVDNGVSNGAQGNRSGNALPRNATPEVPASA</sequence>